<evidence type="ECO:0000313" key="1">
    <source>
        <dbReference type="EMBL" id="KAK3382790.1"/>
    </source>
</evidence>
<organism evidence="1 2">
    <name type="scientific">Lasiosphaeria ovina</name>
    <dbReference type="NCBI Taxonomy" id="92902"/>
    <lineage>
        <taxon>Eukaryota</taxon>
        <taxon>Fungi</taxon>
        <taxon>Dikarya</taxon>
        <taxon>Ascomycota</taxon>
        <taxon>Pezizomycotina</taxon>
        <taxon>Sordariomycetes</taxon>
        <taxon>Sordariomycetidae</taxon>
        <taxon>Sordariales</taxon>
        <taxon>Lasiosphaeriaceae</taxon>
        <taxon>Lasiosphaeria</taxon>
    </lineage>
</organism>
<name>A0AAE0NJV0_9PEZI</name>
<accession>A0AAE0NJV0</accession>
<dbReference type="Proteomes" id="UP001287356">
    <property type="component" value="Unassembled WGS sequence"/>
</dbReference>
<comment type="caution">
    <text evidence="1">The sequence shown here is derived from an EMBL/GenBank/DDBJ whole genome shotgun (WGS) entry which is preliminary data.</text>
</comment>
<sequence>MCLLKKPALTPAFANSGVKSRYDDLVHLGPADSVVYNPQCLKRDLKPRPTDVSGLVNLMDYANDPKAETAADVTVADVMNPAGCGRTGALCYDHDKLYTRHR</sequence>
<reference evidence="1" key="1">
    <citation type="journal article" date="2023" name="Mol. Phylogenet. Evol.">
        <title>Genome-scale phylogeny and comparative genomics of the fungal order Sordariales.</title>
        <authorList>
            <person name="Hensen N."/>
            <person name="Bonometti L."/>
            <person name="Westerberg I."/>
            <person name="Brannstrom I.O."/>
            <person name="Guillou S."/>
            <person name="Cros-Aarteil S."/>
            <person name="Calhoun S."/>
            <person name="Haridas S."/>
            <person name="Kuo A."/>
            <person name="Mondo S."/>
            <person name="Pangilinan J."/>
            <person name="Riley R."/>
            <person name="LaButti K."/>
            <person name="Andreopoulos B."/>
            <person name="Lipzen A."/>
            <person name="Chen C."/>
            <person name="Yan M."/>
            <person name="Daum C."/>
            <person name="Ng V."/>
            <person name="Clum A."/>
            <person name="Steindorff A."/>
            <person name="Ohm R.A."/>
            <person name="Martin F."/>
            <person name="Silar P."/>
            <person name="Natvig D.O."/>
            <person name="Lalanne C."/>
            <person name="Gautier V."/>
            <person name="Ament-Velasquez S.L."/>
            <person name="Kruys A."/>
            <person name="Hutchinson M.I."/>
            <person name="Powell A.J."/>
            <person name="Barry K."/>
            <person name="Miller A.N."/>
            <person name="Grigoriev I.V."/>
            <person name="Debuchy R."/>
            <person name="Gladieux P."/>
            <person name="Hiltunen Thoren M."/>
            <person name="Johannesson H."/>
        </authorList>
    </citation>
    <scope>NUCLEOTIDE SEQUENCE</scope>
    <source>
        <strain evidence="1">CBS 958.72</strain>
    </source>
</reference>
<proteinExistence type="predicted"/>
<gene>
    <name evidence="1" type="ORF">B0T24DRAFT_587515</name>
</gene>
<dbReference type="AlphaFoldDB" id="A0AAE0NJV0"/>
<evidence type="ECO:0000313" key="2">
    <source>
        <dbReference type="Proteomes" id="UP001287356"/>
    </source>
</evidence>
<reference evidence="1" key="2">
    <citation type="submission" date="2023-06" db="EMBL/GenBank/DDBJ databases">
        <authorList>
            <consortium name="Lawrence Berkeley National Laboratory"/>
            <person name="Haridas S."/>
            <person name="Hensen N."/>
            <person name="Bonometti L."/>
            <person name="Westerberg I."/>
            <person name="Brannstrom I.O."/>
            <person name="Guillou S."/>
            <person name="Cros-Aarteil S."/>
            <person name="Calhoun S."/>
            <person name="Kuo A."/>
            <person name="Mondo S."/>
            <person name="Pangilinan J."/>
            <person name="Riley R."/>
            <person name="Labutti K."/>
            <person name="Andreopoulos B."/>
            <person name="Lipzen A."/>
            <person name="Chen C."/>
            <person name="Yanf M."/>
            <person name="Daum C."/>
            <person name="Ng V."/>
            <person name="Clum A."/>
            <person name="Steindorff A."/>
            <person name="Ohm R."/>
            <person name="Martin F."/>
            <person name="Silar P."/>
            <person name="Natvig D."/>
            <person name="Lalanne C."/>
            <person name="Gautier V."/>
            <person name="Ament-Velasquez S.L."/>
            <person name="Kruys A."/>
            <person name="Hutchinson M.I."/>
            <person name="Powell A.J."/>
            <person name="Barry K."/>
            <person name="Miller A.N."/>
            <person name="Grigoriev I.V."/>
            <person name="Debuchy R."/>
            <person name="Gladieux P."/>
            <person name="Thoren M.H."/>
            <person name="Johannesson H."/>
        </authorList>
    </citation>
    <scope>NUCLEOTIDE SEQUENCE</scope>
    <source>
        <strain evidence="1">CBS 958.72</strain>
    </source>
</reference>
<dbReference type="EMBL" id="JAULSN010000001">
    <property type="protein sequence ID" value="KAK3382790.1"/>
    <property type="molecule type" value="Genomic_DNA"/>
</dbReference>
<protein>
    <submittedName>
        <fullName evidence="1">Uncharacterized protein</fullName>
    </submittedName>
</protein>
<keyword evidence="2" id="KW-1185">Reference proteome</keyword>